<evidence type="ECO:0000313" key="1">
    <source>
        <dbReference type="EMBL" id="KAL0129563.1"/>
    </source>
</evidence>
<keyword evidence="2" id="KW-1185">Reference proteome</keyword>
<reference evidence="1 2" key="1">
    <citation type="submission" date="2023-03" db="EMBL/GenBank/DDBJ databases">
        <title>High recombination rates correlate with genetic variation in Cardiocondyla obscurior ants.</title>
        <authorList>
            <person name="Errbii M."/>
        </authorList>
    </citation>
    <scope>NUCLEOTIDE SEQUENCE [LARGE SCALE GENOMIC DNA]</scope>
    <source>
        <strain evidence="1">Alpha-2009</strain>
        <tissue evidence="1">Whole body</tissue>
    </source>
</reference>
<gene>
    <name evidence="1" type="ORF">PUN28_001670</name>
</gene>
<dbReference type="EMBL" id="JADYXP020000002">
    <property type="protein sequence ID" value="KAL0129563.1"/>
    <property type="molecule type" value="Genomic_DNA"/>
</dbReference>
<name>A0AAW2GQQ8_9HYME</name>
<comment type="caution">
    <text evidence="1">The sequence shown here is derived from an EMBL/GenBank/DDBJ whole genome shotgun (WGS) entry which is preliminary data.</text>
</comment>
<dbReference type="Proteomes" id="UP001430953">
    <property type="component" value="Unassembled WGS sequence"/>
</dbReference>
<sequence>MGTRGSAVKMRRLIDPAARWSTRARARERRQRPVRHIVELRETAAAVASRRGALPGPRGTGPTDRGRLRCWVLPARRRGVGFHLEGAVPRSPPASLPLHGALHPLLELPLGFGLEDEACSFPSTLLTSLRFSFPFLSSPPARAISPHVLSSSLSVEIFLVLSELRQKFKPHFSFRRA</sequence>
<dbReference type="AlphaFoldDB" id="A0AAW2GQQ8"/>
<protein>
    <submittedName>
        <fullName evidence="1">Uncharacterized protein</fullName>
    </submittedName>
</protein>
<accession>A0AAW2GQQ8</accession>
<organism evidence="1 2">
    <name type="scientific">Cardiocondyla obscurior</name>
    <dbReference type="NCBI Taxonomy" id="286306"/>
    <lineage>
        <taxon>Eukaryota</taxon>
        <taxon>Metazoa</taxon>
        <taxon>Ecdysozoa</taxon>
        <taxon>Arthropoda</taxon>
        <taxon>Hexapoda</taxon>
        <taxon>Insecta</taxon>
        <taxon>Pterygota</taxon>
        <taxon>Neoptera</taxon>
        <taxon>Endopterygota</taxon>
        <taxon>Hymenoptera</taxon>
        <taxon>Apocrita</taxon>
        <taxon>Aculeata</taxon>
        <taxon>Formicoidea</taxon>
        <taxon>Formicidae</taxon>
        <taxon>Myrmicinae</taxon>
        <taxon>Cardiocondyla</taxon>
    </lineage>
</organism>
<proteinExistence type="predicted"/>
<evidence type="ECO:0000313" key="2">
    <source>
        <dbReference type="Proteomes" id="UP001430953"/>
    </source>
</evidence>